<dbReference type="GO" id="GO:0005576">
    <property type="term" value="C:extracellular region"/>
    <property type="evidence" value="ECO:0007669"/>
    <property type="project" value="UniProtKB-SubCell"/>
</dbReference>
<evidence type="ECO:0000256" key="1">
    <source>
        <dbReference type="ARBA" id="ARBA00004613"/>
    </source>
</evidence>
<feature type="compositionally biased region" description="Basic residues" evidence="3">
    <location>
        <begin position="135"/>
        <end position="144"/>
    </location>
</feature>
<feature type="region of interest" description="Disordered" evidence="3">
    <location>
        <begin position="85"/>
        <end position="153"/>
    </location>
</feature>
<proteinExistence type="predicted"/>
<protein>
    <submittedName>
        <fullName evidence="5">Basic tail secreted protein</fullName>
    </submittedName>
</protein>
<organism evidence="5">
    <name type="scientific">Rhipicephalus appendiculatus</name>
    <name type="common">Brown ear tick</name>
    <dbReference type="NCBI Taxonomy" id="34631"/>
    <lineage>
        <taxon>Eukaryota</taxon>
        <taxon>Metazoa</taxon>
        <taxon>Ecdysozoa</taxon>
        <taxon>Arthropoda</taxon>
        <taxon>Chelicerata</taxon>
        <taxon>Arachnida</taxon>
        <taxon>Acari</taxon>
        <taxon>Parasitiformes</taxon>
        <taxon>Ixodida</taxon>
        <taxon>Ixodoidea</taxon>
        <taxon>Ixodidae</taxon>
        <taxon>Rhipicephalinae</taxon>
        <taxon>Rhipicephalus</taxon>
        <taxon>Rhipicephalus</taxon>
    </lineage>
</organism>
<accession>A0A131Z600</accession>
<name>A0A131Z600_RHIAP</name>
<feature type="compositionally biased region" description="Basic and acidic residues" evidence="3">
    <location>
        <begin position="85"/>
        <end position="96"/>
    </location>
</feature>
<keyword evidence="2" id="KW-0964">Secreted</keyword>
<evidence type="ECO:0000313" key="5">
    <source>
        <dbReference type="EMBL" id="JAP86398.1"/>
    </source>
</evidence>
<feature type="compositionally biased region" description="Basic residues" evidence="3">
    <location>
        <begin position="109"/>
        <end position="128"/>
    </location>
</feature>
<feature type="chain" id="PRO_5007286897" evidence="4">
    <location>
        <begin position="17"/>
        <end position="153"/>
    </location>
</feature>
<dbReference type="InterPro" id="IPR011694">
    <property type="entry name" value="Ixonnexin-like"/>
</dbReference>
<evidence type="ECO:0000256" key="3">
    <source>
        <dbReference type="SAM" id="MobiDB-lite"/>
    </source>
</evidence>
<dbReference type="AlphaFoldDB" id="A0A131Z600"/>
<evidence type="ECO:0000256" key="4">
    <source>
        <dbReference type="SAM" id="SignalP"/>
    </source>
</evidence>
<comment type="subcellular location">
    <subcellularLocation>
        <location evidence="1">Secreted</location>
    </subcellularLocation>
</comment>
<feature type="signal peptide" evidence="4">
    <location>
        <begin position="1"/>
        <end position="16"/>
    </location>
</feature>
<evidence type="ECO:0000256" key="2">
    <source>
        <dbReference type="ARBA" id="ARBA00022525"/>
    </source>
</evidence>
<sequence>MLAIALSALLLPLVLGESYVEQGECNGTVRNPGKPVRNCNFWCEVENDWENKYFPANTECRYDDTRSGICVDMGRGKTGCMLKEDGVDYQEPHNEGTDQNSVEEQTTKSPKRNKKDKKKKKKPKKKRNSTSTGKPTKKIKKQKKTPTTPAVEW</sequence>
<reference evidence="5" key="1">
    <citation type="journal article" date="2016" name="Ticks Tick Borne Dis.">
        <title>De novo assembly and annotation of the salivary gland transcriptome of Rhipicephalus appendiculatus male and female ticks during blood feeding.</title>
        <authorList>
            <person name="de Castro M.H."/>
            <person name="de Klerk D."/>
            <person name="Pienaar R."/>
            <person name="Latif A.A."/>
            <person name="Rees D.J."/>
            <person name="Mans B.J."/>
        </authorList>
    </citation>
    <scope>NUCLEOTIDE SEQUENCE</scope>
    <source>
        <tissue evidence="5">Salivary glands</tissue>
    </source>
</reference>
<keyword evidence="4" id="KW-0732">Signal</keyword>
<dbReference type="Pfam" id="PF07771">
    <property type="entry name" value="TSGP1"/>
    <property type="match status" value="1"/>
</dbReference>
<dbReference type="EMBL" id="GEDV01002159">
    <property type="protein sequence ID" value="JAP86398.1"/>
    <property type="molecule type" value="Transcribed_RNA"/>
</dbReference>